<name>A0A8S3ZAA9_9EUPU</name>
<dbReference type="AlphaFoldDB" id="A0A8S3ZAA9"/>
<dbReference type="OrthoDB" id="9977517at2759"/>
<dbReference type="SUPFAM" id="SSF56973">
    <property type="entry name" value="Aerolisin/ETX pore-forming domain"/>
    <property type="match status" value="1"/>
</dbReference>
<dbReference type="InterPro" id="IPR004991">
    <property type="entry name" value="Aerolysin-like"/>
</dbReference>
<dbReference type="EMBL" id="CAJHNH020001674">
    <property type="protein sequence ID" value="CAG5124011.1"/>
    <property type="molecule type" value="Genomic_DNA"/>
</dbReference>
<accession>A0A8S3ZAA9</accession>
<organism evidence="1 2">
    <name type="scientific">Candidula unifasciata</name>
    <dbReference type="NCBI Taxonomy" id="100452"/>
    <lineage>
        <taxon>Eukaryota</taxon>
        <taxon>Metazoa</taxon>
        <taxon>Spiralia</taxon>
        <taxon>Lophotrochozoa</taxon>
        <taxon>Mollusca</taxon>
        <taxon>Gastropoda</taxon>
        <taxon>Heterobranchia</taxon>
        <taxon>Euthyneura</taxon>
        <taxon>Panpulmonata</taxon>
        <taxon>Eupulmonata</taxon>
        <taxon>Stylommatophora</taxon>
        <taxon>Helicina</taxon>
        <taxon>Helicoidea</taxon>
        <taxon>Geomitridae</taxon>
        <taxon>Candidula</taxon>
    </lineage>
</organism>
<reference evidence="1" key="1">
    <citation type="submission" date="2021-04" db="EMBL/GenBank/DDBJ databases">
        <authorList>
            <consortium name="Molecular Ecology Group"/>
        </authorList>
    </citation>
    <scope>NUCLEOTIDE SEQUENCE</scope>
</reference>
<protein>
    <submittedName>
        <fullName evidence="1">Uncharacterized protein</fullName>
    </submittedName>
</protein>
<proteinExistence type="predicted"/>
<dbReference type="Pfam" id="PF03318">
    <property type="entry name" value="ETX_MTX2"/>
    <property type="match status" value="1"/>
</dbReference>
<sequence>MFCCLSPPVFKDEKALIVDVAEILKESPEYISLVTEFRNETAEQQLYKFRFEKTRRTEIEVTFQKGITIGGKASFSIGIPFGEAEAETEVQYEVTKSDGQKFEETMVMEATSDIAVGPNSCYTANVQLEERNLNATFKIISRMSMPQGCAPIYIKRKSDGQKVFVYYVNNLIDPFKNSVSCAQIVTENGKVVIDKMDFVIEGVVKGSLACNHKIALTSNESADLKNQAKEKYLKDVTKRSLDRRDHM</sequence>
<comment type="caution">
    <text evidence="1">The sequence shown here is derived from an EMBL/GenBank/DDBJ whole genome shotgun (WGS) entry which is preliminary data.</text>
</comment>
<dbReference type="Proteomes" id="UP000678393">
    <property type="component" value="Unassembled WGS sequence"/>
</dbReference>
<evidence type="ECO:0000313" key="2">
    <source>
        <dbReference type="Proteomes" id="UP000678393"/>
    </source>
</evidence>
<gene>
    <name evidence="1" type="ORF">CUNI_LOCUS9569</name>
</gene>
<evidence type="ECO:0000313" key="1">
    <source>
        <dbReference type="EMBL" id="CAG5124011.1"/>
    </source>
</evidence>
<dbReference type="CDD" id="cd20237">
    <property type="entry name" value="PFM_LIN24-like"/>
    <property type="match status" value="1"/>
</dbReference>
<dbReference type="PANTHER" id="PTHR39369:SF6">
    <property type="entry name" value="LIN-24 (TWENTY-FOUR) LIKE"/>
    <property type="match status" value="1"/>
</dbReference>
<dbReference type="Gene3D" id="2.170.15.10">
    <property type="entry name" value="Proaerolysin, chain A, domain 3"/>
    <property type="match status" value="1"/>
</dbReference>
<dbReference type="PANTHER" id="PTHR39369">
    <property type="entry name" value="LIN-24 (TWENTY-FOUR) LIKE"/>
    <property type="match status" value="1"/>
</dbReference>
<keyword evidence="2" id="KW-1185">Reference proteome</keyword>